<protein>
    <submittedName>
        <fullName evidence="2">CoA transferase</fullName>
    </submittedName>
</protein>
<name>A0A934QYM0_9PSEU</name>
<sequence length="404" mass="43671">MSLATTLRGIRVLDLTRNLAGPFCTMTLGDLGAEVTKIEHPAGGDDTRRWRPPEWDGRSATYLAANRNKRSVAVNLDDPGGREIVRALAASADVVVESFKPGALSRRGLGYEELAETNPRLVYCSISAYGDRGPKSELPGYDPILQADTGIMDLTGDPDADPVRLGIGAIDLGAAIWSVVGIQAALADRERTGRGAHVRSSLFETATWWLSYHLAGYLGTGVAPRRQGTATPFISPYEVFDTADHRLMLAAPNDELFRRLAGELGLPELVTDPRFTTNPDRVAHRFELCGLLAPALRRRPAGEWEKRLQARSIPCSRVRSIADLATDSQLAALDLLRAVPGSPIDGLRLVDTPITVDGARGDRGLPPPELGEHTLEVLEELGVRPDRVAELRERGVITCPAGSD</sequence>
<evidence type="ECO:0000313" key="2">
    <source>
        <dbReference type="EMBL" id="MBK1789150.1"/>
    </source>
</evidence>
<dbReference type="RefSeq" id="WP_200325808.1">
    <property type="nucleotide sequence ID" value="NZ_JAENJH010000014.1"/>
</dbReference>
<dbReference type="SUPFAM" id="SSF89796">
    <property type="entry name" value="CoA-transferase family III (CaiB/BaiF)"/>
    <property type="match status" value="1"/>
</dbReference>
<keyword evidence="3" id="KW-1185">Reference proteome</keyword>
<dbReference type="AlphaFoldDB" id="A0A934QYM0"/>
<evidence type="ECO:0000256" key="1">
    <source>
        <dbReference type="ARBA" id="ARBA00022679"/>
    </source>
</evidence>
<dbReference type="PANTHER" id="PTHR48207:SF3">
    <property type="entry name" value="SUCCINATE--HYDROXYMETHYLGLUTARATE COA-TRANSFERASE"/>
    <property type="match status" value="1"/>
</dbReference>
<dbReference type="Pfam" id="PF02515">
    <property type="entry name" value="CoA_transf_3"/>
    <property type="match status" value="1"/>
</dbReference>
<dbReference type="PANTHER" id="PTHR48207">
    <property type="entry name" value="SUCCINATE--HYDROXYMETHYLGLUTARATE COA-TRANSFERASE"/>
    <property type="match status" value="1"/>
</dbReference>
<keyword evidence="1 2" id="KW-0808">Transferase</keyword>
<proteinExistence type="predicted"/>
<gene>
    <name evidence="2" type="ORF">JHE00_32870</name>
</gene>
<organism evidence="2 3">
    <name type="scientific">Prauserella cavernicola</name>
    <dbReference type="NCBI Taxonomy" id="2800127"/>
    <lineage>
        <taxon>Bacteria</taxon>
        <taxon>Bacillati</taxon>
        <taxon>Actinomycetota</taxon>
        <taxon>Actinomycetes</taxon>
        <taxon>Pseudonocardiales</taxon>
        <taxon>Pseudonocardiaceae</taxon>
        <taxon>Prauserella</taxon>
    </lineage>
</organism>
<dbReference type="GO" id="GO:0008410">
    <property type="term" value="F:CoA-transferase activity"/>
    <property type="evidence" value="ECO:0007669"/>
    <property type="project" value="TreeGrafter"/>
</dbReference>
<dbReference type="InterPro" id="IPR044855">
    <property type="entry name" value="CoA-Trfase_III_dom3_sf"/>
</dbReference>
<dbReference type="EMBL" id="JAENJH010000014">
    <property type="protein sequence ID" value="MBK1789150.1"/>
    <property type="molecule type" value="Genomic_DNA"/>
</dbReference>
<dbReference type="InterPro" id="IPR050483">
    <property type="entry name" value="CoA-transferase_III_domain"/>
</dbReference>
<dbReference type="InterPro" id="IPR003673">
    <property type="entry name" value="CoA-Trfase_fam_III"/>
</dbReference>
<dbReference type="Proteomes" id="UP000635245">
    <property type="component" value="Unassembled WGS sequence"/>
</dbReference>
<comment type="caution">
    <text evidence="2">The sequence shown here is derived from an EMBL/GenBank/DDBJ whole genome shotgun (WGS) entry which is preliminary data.</text>
</comment>
<evidence type="ECO:0000313" key="3">
    <source>
        <dbReference type="Proteomes" id="UP000635245"/>
    </source>
</evidence>
<dbReference type="InterPro" id="IPR023606">
    <property type="entry name" value="CoA-Trfase_III_dom_1_sf"/>
</dbReference>
<dbReference type="Gene3D" id="3.30.1540.10">
    <property type="entry name" value="formyl-coa transferase, domain 3"/>
    <property type="match status" value="1"/>
</dbReference>
<reference evidence="2" key="1">
    <citation type="submission" date="2020-12" db="EMBL/GenBank/DDBJ databases">
        <title>Prauserella sp. ASG 168, a novel actinomycete isolated from cave rock.</title>
        <authorList>
            <person name="Suriyachadkun C."/>
        </authorList>
    </citation>
    <scope>NUCLEOTIDE SEQUENCE</scope>
    <source>
        <strain evidence="2">ASG 168</strain>
    </source>
</reference>
<accession>A0A934QYM0</accession>
<dbReference type="Gene3D" id="3.40.50.10540">
    <property type="entry name" value="Crotonobetainyl-coa:carnitine coa-transferase, domain 1"/>
    <property type="match status" value="1"/>
</dbReference>